<keyword evidence="22" id="KW-0274">FAD</keyword>
<evidence type="ECO:0000256" key="17">
    <source>
        <dbReference type="ARBA" id="ARBA00022679"/>
    </source>
</evidence>
<dbReference type="PROSITE" id="PS50222">
    <property type="entry name" value="EF_HAND_2"/>
    <property type="match status" value="2"/>
</dbReference>
<protein>
    <recommendedName>
        <fullName evidence="36">SNF-related serine/threonine-protein kinase</fullName>
        <ecNumber evidence="10">1.1.5.3</ecNumber>
        <ecNumber evidence="9">2.7.11.1</ecNumber>
        <ecNumber evidence="11">6.1.1.4</ecNumber>
    </recommendedName>
    <alternativeName>
        <fullName evidence="32">Leucyl-tRNA synthetase</fullName>
    </alternativeName>
    <alternativeName>
        <fullName evidence="37">SNF1-related kinase</fullName>
    </alternativeName>
</protein>
<dbReference type="InterPro" id="IPR001412">
    <property type="entry name" value="aa-tRNA-synth_I_CS"/>
</dbReference>
<dbReference type="GO" id="GO:0005524">
    <property type="term" value="F:ATP binding"/>
    <property type="evidence" value="ECO:0007669"/>
    <property type="project" value="UniProtKB-UniRule"/>
</dbReference>
<comment type="function">
    <text evidence="35">May play a role in hematopoietic cell proliferation or differentiation. Potential mediator of neuronal apoptosis.</text>
</comment>
<dbReference type="GO" id="GO:0005634">
    <property type="term" value="C:nucleus"/>
    <property type="evidence" value="ECO:0007669"/>
    <property type="project" value="UniProtKB-SubCell"/>
</dbReference>
<gene>
    <name evidence="42" type="ORF">QR680_009430</name>
</gene>
<dbReference type="InterPro" id="IPR038299">
    <property type="entry name" value="DAO_C_sf"/>
</dbReference>
<dbReference type="GO" id="GO:0005739">
    <property type="term" value="C:mitochondrion"/>
    <property type="evidence" value="ECO:0007669"/>
    <property type="project" value="UniProtKB-SubCell"/>
</dbReference>
<keyword evidence="18" id="KW-0479">Metal-binding</keyword>
<dbReference type="CDD" id="cd00812">
    <property type="entry name" value="LeuRS_core"/>
    <property type="match status" value="1"/>
</dbReference>
<evidence type="ECO:0000313" key="42">
    <source>
        <dbReference type="EMBL" id="KAK0425858.1"/>
    </source>
</evidence>
<evidence type="ECO:0000256" key="13">
    <source>
        <dbReference type="ARBA" id="ARBA00022527"/>
    </source>
</evidence>
<dbReference type="GO" id="GO:0006072">
    <property type="term" value="P:glycerol-3-phosphate metabolic process"/>
    <property type="evidence" value="ECO:0007669"/>
    <property type="project" value="InterPro"/>
</dbReference>
<dbReference type="SUPFAM" id="SSF47473">
    <property type="entry name" value="EF-hand"/>
    <property type="match status" value="1"/>
</dbReference>
<evidence type="ECO:0000256" key="38">
    <source>
        <dbReference type="PROSITE-ProRule" id="PRU10141"/>
    </source>
</evidence>
<keyword evidence="19" id="KW-0677">Repeat</keyword>
<dbReference type="CDD" id="cd14339">
    <property type="entry name" value="UBA_SNRK"/>
    <property type="match status" value="1"/>
</dbReference>
<evidence type="ECO:0000256" key="2">
    <source>
        <dbReference type="ARBA" id="ARBA00001974"/>
    </source>
</evidence>
<feature type="domain" description="EF-hand" evidence="41">
    <location>
        <begin position="2245"/>
        <end position="2280"/>
    </location>
</feature>
<evidence type="ECO:0000256" key="31">
    <source>
        <dbReference type="ARBA" id="ARBA00023242"/>
    </source>
</evidence>
<evidence type="ECO:0000256" key="28">
    <source>
        <dbReference type="ARBA" id="ARBA00023002"/>
    </source>
</evidence>
<keyword evidence="20 38" id="KW-0547">Nucleotide-binding</keyword>
<dbReference type="InterPro" id="IPR000719">
    <property type="entry name" value="Prot_kinase_dom"/>
</dbReference>
<dbReference type="Gene3D" id="3.50.50.60">
    <property type="entry name" value="FAD/NAD(P)-binding domain"/>
    <property type="match status" value="1"/>
</dbReference>
<dbReference type="Proteomes" id="UP001175271">
    <property type="component" value="Unassembled WGS sequence"/>
</dbReference>
<dbReference type="GO" id="GO:0005509">
    <property type="term" value="F:calcium ion binding"/>
    <property type="evidence" value="ECO:0007669"/>
    <property type="project" value="InterPro"/>
</dbReference>
<keyword evidence="21" id="KW-0418">Kinase</keyword>
<evidence type="ECO:0000256" key="7">
    <source>
        <dbReference type="ARBA" id="ARBA00006692"/>
    </source>
</evidence>
<evidence type="ECO:0000256" key="27">
    <source>
        <dbReference type="ARBA" id="ARBA00022946"/>
    </source>
</evidence>
<evidence type="ECO:0000256" key="1">
    <source>
        <dbReference type="ARBA" id="ARBA00001946"/>
    </source>
</evidence>
<evidence type="ECO:0000256" key="29">
    <source>
        <dbReference type="ARBA" id="ARBA00023128"/>
    </source>
</evidence>
<comment type="catalytic activity">
    <reaction evidence="33">
        <text>L-threonyl-[protein] + ATP = O-phospho-L-threonyl-[protein] + ADP + H(+)</text>
        <dbReference type="Rhea" id="RHEA:46608"/>
        <dbReference type="Rhea" id="RHEA-COMP:11060"/>
        <dbReference type="Rhea" id="RHEA-COMP:11605"/>
        <dbReference type="ChEBI" id="CHEBI:15378"/>
        <dbReference type="ChEBI" id="CHEBI:30013"/>
        <dbReference type="ChEBI" id="CHEBI:30616"/>
        <dbReference type="ChEBI" id="CHEBI:61977"/>
        <dbReference type="ChEBI" id="CHEBI:456216"/>
        <dbReference type="EC" id="2.7.11.1"/>
    </reaction>
</comment>
<dbReference type="SUPFAM" id="SSF47323">
    <property type="entry name" value="Anticodon-binding domain of a subclass of class I aminoacyl-tRNA synthetases"/>
    <property type="match status" value="1"/>
</dbReference>
<dbReference type="Pfam" id="PF16901">
    <property type="entry name" value="DAO_C"/>
    <property type="match status" value="1"/>
</dbReference>
<dbReference type="Gene3D" id="1.10.238.10">
    <property type="entry name" value="EF-hand"/>
    <property type="match status" value="1"/>
</dbReference>
<dbReference type="GO" id="GO:0004823">
    <property type="term" value="F:leucine-tRNA ligase activity"/>
    <property type="evidence" value="ECO:0007669"/>
    <property type="project" value="UniProtKB-EC"/>
</dbReference>
<evidence type="ECO:0000256" key="15">
    <source>
        <dbReference type="ARBA" id="ARBA00022598"/>
    </source>
</evidence>
<dbReference type="GO" id="GO:0006429">
    <property type="term" value="P:leucyl-tRNA aminoacylation"/>
    <property type="evidence" value="ECO:0007669"/>
    <property type="project" value="InterPro"/>
</dbReference>
<keyword evidence="43" id="KW-1185">Reference proteome</keyword>
<dbReference type="SMART" id="SM00220">
    <property type="entry name" value="S_TKc"/>
    <property type="match status" value="1"/>
</dbReference>
<dbReference type="PROSITE" id="PS00018">
    <property type="entry name" value="EF_HAND_1"/>
    <property type="match status" value="1"/>
</dbReference>
<evidence type="ECO:0000256" key="22">
    <source>
        <dbReference type="ARBA" id="ARBA00022827"/>
    </source>
</evidence>
<evidence type="ECO:0000256" key="37">
    <source>
        <dbReference type="ARBA" id="ARBA00077142"/>
    </source>
</evidence>
<evidence type="ECO:0000256" key="8">
    <source>
        <dbReference type="ARBA" id="ARBA00007330"/>
    </source>
</evidence>
<feature type="compositionally biased region" description="Polar residues" evidence="39">
    <location>
        <begin position="597"/>
        <end position="606"/>
    </location>
</feature>
<keyword evidence="30" id="KW-0030">Aminoacyl-tRNA synthetase</keyword>
<dbReference type="InterPro" id="IPR011992">
    <property type="entry name" value="EF-hand-dom_pair"/>
</dbReference>
<dbReference type="InterPro" id="IPR006076">
    <property type="entry name" value="FAD-dep_OxRdtase"/>
</dbReference>
<evidence type="ECO:0000256" key="11">
    <source>
        <dbReference type="ARBA" id="ARBA00013164"/>
    </source>
</evidence>
<dbReference type="SUPFAM" id="SSF51905">
    <property type="entry name" value="FAD/NAD(P)-binding domain"/>
    <property type="match status" value="1"/>
</dbReference>
<evidence type="ECO:0000256" key="23">
    <source>
        <dbReference type="ARBA" id="ARBA00022837"/>
    </source>
</evidence>
<dbReference type="FunFam" id="3.30.200.20:FF:000003">
    <property type="entry name" value="Non-specific serine/threonine protein kinase"/>
    <property type="match status" value="1"/>
</dbReference>
<keyword evidence="31" id="KW-0539">Nucleus</keyword>
<reference evidence="42" key="1">
    <citation type="submission" date="2023-06" db="EMBL/GenBank/DDBJ databases">
        <title>Genomic analysis of the entomopathogenic nematode Steinernema hermaphroditum.</title>
        <authorList>
            <person name="Schwarz E.M."/>
            <person name="Heppert J.K."/>
            <person name="Baniya A."/>
            <person name="Schwartz H.T."/>
            <person name="Tan C.-H."/>
            <person name="Antoshechkin I."/>
            <person name="Sternberg P.W."/>
            <person name="Goodrich-Blair H."/>
            <person name="Dillman A.R."/>
        </authorList>
    </citation>
    <scope>NUCLEOTIDE SEQUENCE</scope>
    <source>
        <strain evidence="42">PS9179</strain>
        <tissue evidence="42">Whole animal</tissue>
    </source>
</reference>
<feature type="compositionally biased region" description="Low complexity" evidence="39">
    <location>
        <begin position="578"/>
        <end position="596"/>
    </location>
</feature>
<keyword evidence="15" id="KW-0436">Ligase</keyword>
<dbReference type="Pfam" id="PF00133">
    <property type="entry name" value="tRNA-synt_1"/>
    <property type="match status" value="2"/>
</dbReference>
<keyword evidence="27" id="KW-0809">Transit peptide</keyword>
<dbReference type="FunFam" id="1.10.8.870:FF:000001">
    <property type="entry name" value="Glycerol-3-phosphate dehydrogenase"/>
    <property type="match status" value="1"/>
</dbReference>
<evidence type="ECO:0000256" key="14">
    <source>
        <dbReference type="ARBA" id="ARBA00022553"/>
    </source>
</evidence>
<dbReference type="PROSITE" id="PS00108">
    <property type="entry name" value="PROTEIN_KINASE_ST"/>
    <property type="match status" value="1"/>
</dbReference>
<keyword evidence="16" id="KW-0285">Flavoprotein</keyword>
<keyword evidence="23" id="KW-0106">Calcium</keyword>
<evidence type="ECO:0000256" key="32">
    <source>
        <dbReference type="ARBA" id="ARBA00030520"/>
    </source>
</evidence>
<dbReference type="PANTHER" id="PTHR11985">
    <property type="entry name" value="GLYCEROL-3-PHOSPHATE DEHYDROGENASE"/>
    <property type="match status" value="1"/>
</dbReference>
<evidence type="ECO:0000256" key="25">
    <source>
        <dbReference type="ARBA" id="ARBA00022842"/>
    </source>
</evidence>
<dbReference type="InterPro" id="IPR031656">
    <property type="entry name" value="DAO_C"/>
</dbReference>
<feature type="region of interest" description="Disordered" evidence="39">
    <location>
        <begin position="521"/>
        <end position="542"/>
    </location>
</feature>
<comment type="similarity">
    <text evidence="8">Belongs to the FAD-dependent glycerol-3-phosphate dehydrogenase family.</text>
</comment>
<feature type="binding site" evidence="38">
    <location>
        <position position="49"/>
    </location>
    <ligand>
        <name>ATP</name>
        <dbReference type="ChEBI" id="CHEBI:30616"/>
    </ligand>
</feature>
<dbReference type="InterPro" id="IPR011009">
    <property type="entry name" value="Kinase-like_dom_sf"/>
</dbReference>
<dbReference type="InterPro" id="IPR036188">
    <property type="entry name" value="FAD/NAD-bd_sf"/>
</dbReference>
<keyword evidence="24 38" id="KW-0067">ATP-binding</keyword>
<comment type="cofactor">
    <cofactor evidence="1">
        <name>Mg(2+)</name>
        <dbReference type="ChEBI" id="CHEBI:18420"/>
    </cofactor>
</comment>
<dbReference type="SUPFAM" id="SSF56112">
    <property type="entry name" value="Protein kinase-like (PK-like)"/>
    <property type="match status" value="1"/>
</dbReference>
<dbReference type="PROSITE" id="PS00178">
    <property type="entry name" value="AA_TRNA_LIGASE_I"/>
    <property type="match status" value="1"/>
</dbReference>
<comment type="similarity">
    <text evidence="6">Belongs to the class-I aminoacyl-tRNA synthetase family.</text>
</comment>
<dbReference type="SUPFAM" id="SSF52374">
    <property type="entry name" value="Nucleotidylyl transferase"/>
    <property type="match status" value="1"/>
</dbReference>
<evidence type="ECO:0000256" key="21">
    <source>
        <dbReference type="ARBA" id="ARBA00022777"/>
    </source>
</evidence>
<evidence type="ECO:0000256" key="26">
    <source>
        <dbReference type="ARBA" id="ARBA00022917"/>
    </source>
</evidence>
<dbReference type="FunFam" id="3.40.50.620:FF:000003">
    <property type="entry name" value="Leucine--tRNA ligase"/>
    <property type="match status" value="1"/>
</dbReference>
<dbReference type="PROSITE" id="PS50011">
    <property type="entry name" value="PROTEIN_KINASE_DOM"/>
    <property type="match status" value="1"/>
</dbReference>
<dbReference type="GO" id="GO:0004674">
    <property type="term" value="F:protein serine/threonine kinase activity"/>
    <property type="evidence" value="ECO:0007669"/>
    <property type="project" value="UniProtKB-KW"/>
</dbReference>
<evidence type="ECO:0000256" key="34">
    <source>
        <dbReference type="ARBA" id="ARBA00048679"/>
    </source>
</evidence>
<evidence type="ECO:0000256" key="6">
    <source>
        <dbReference type="ARBA" id="ARBA00005594"/>
    </source>
</evidence>
<dbReference type="SUPFAM" id="SSF54373">
    <property type="entry name" value="FAD-linked reductases, C-terminal domain"/>
    <property type="match status" value="1"/>
</dbReference>
<evidence type="ECO:0000256" key="39">
    <source>
        <dbReference type="SAM" id="MobiDB-lite"/>
    </source>
</evidence>
<keyword evidence="13" id="KW-0723">Serine/threonine-protein kinase</keyword>
<feature type="compositionally biased region" description="Low complexity" evidence="39">
    <location>
        <begin position="367"/>
        <end position="384"/>
    </location>
</feature>
<keyword evidence="14" id="KW-0597">Phosphoprotein</keyword>
<dbReference type="PROSITE" id="PS00977">
    <property type="entry name" value="FAD_G3PDH_1"/>
    <property type="match status" value="1"/>
</dbReference>
<dbReference type="InterPro" id="IPR008271">
    <property type="entry name" value="Ser/Thr_kinase_AS"/>
</dbReference>
<keyword evidence="17" id="KW-0808">Transferase</keyword>
<evidence type="ECO:0000256" key="9">
    <source>
        <dbReference type="ARBA" id="ARBA00012513"/>
    </source>
</evidence>
<keyword evidence="28" id="KW-0560">Oxidoreductase</keyword>
<evidence type="ECO:0000256" key="19">
    <source>
        <dbReference type="ARBA" id="ARBA00022737"/>
    </source>
</evidence>
<keyword evidence="12" id="KW-0488">Methylation</keyword>
<keyword evidence="29" id="KW-0496">Mitochondrion</keyword>
<dbReference type="CDD" id="cd14074">
    <property type="entry name" value="STKc_SNRK"/>
    <property type="match status" value="1"/>
</dbReference>
<comment type="similarity">
    <text evidence="7">Belongs to the protein kinase superfamily. CAMK Ser/Thr protein kinase family.</text>
</comment>
<dbReference type="GO" id="GO:0004368">
    <property type="term" value="F:glycerol-3-phosphate dehydrogenase (quinone) activity"/>
    <property type="evidence" value="ECO:0007669"/>
    <property type="project" value="UniProtKB-EC"/>
</dbReference>
<feature type="region of interest" description="Disordered" evidence="39">
    <location>
        <begin position="367"/>
        <end position="412"/>
    </location>
</feature>
<feature type="domain" description="EF-hand" evidence="41">
    <location>
        <begin position="2209"/>
        <end position="2244"/>
    </location>
</feature>
<evidence type="ECO:0000256" key="36">
    <source>
        <dbReference type="ARBA" id="ARBA00074971"/>
    </source>
</evidence>
<feature type="compositionally biased region" description="Polar residues" evidence="39">
    <location>
        <begin position="567"/>
        <end position="577"/>
    </location>
</feature>
<evidence type="ECO:0000256" key="16">
    <source>
        <dbReference type="ARBA" id="ARBA00022630"/>
    </source>
</evidence>
<evidence type="ECO:0000313" key="43">
    <source>
        <dbReference type="Proteomes" id="UP001175271"/>
    </source>
</evidence>
<dbReference type="InterPro" id="IPR000447">
    <property type="entry name" value="G3P_DH_FAD-dep"/>
</dbReference>
<dbReference type="InterPro" id="IPR017441">
    <property type="entry name" value="Protein_kinase_ATP_BS"/>
</dbReference>
<dbReference type="Gene3D" id="1.10.730.10">
    <property type="entry name" value="Isoleucyl-tRNA Synthetase, Domain 1"/>
    <property type="match status" value="1"/>
</dbReference>
<dbReference type="FunFam" id="1.10.510.10:FF:000166">
    <property type="entry name" value="SNF-related serine/threonine-protein kinase"/>
    <property type="match status" value="1"/>
</dbReference>
<dbReference type="PROSITE" id="PS00107">
    <property type="entry name" value="PROTEIN_KINASE_ATP"/>
    <property type="match status" value="1"/>
</dbReference>
<dbReference type="PROSITE" id="PS00978">
    <property type="entry name" value="FAD_G3PDH_2"/>
    <property type="match status" value="1"/>
</dbReference>
<dbReference type="Gene3D" id="1.10.8.870">
    <property type="entry name" value="Alpha-glycerophosphate oxidase, cap domain"/>
    <property type="match status" value="1"/>
</dbReference>
<dbReference type="EC" id="1.1.5.3" evidence="10"/>
<dbReference type="Pfam" id="PF13499">
    <property type="entry name" value="EF-hand_7"/>
    <property type="match status" value="1"/>
</dbReference>
<evidence type="ECO:0000256" key="18">
    <source>
        <dbReference type="ARBA" id="ARBA00022723"/>
    </source>
</evidence>
<dbReference type="CDD" id="cd00051">
    <property type="entry name" value="EFh"/>
    <property type="match status" value="1"/>
</dbReference>
<dbReference type="EC" id="6.1.1.4" evidence="11"/>
<dbReference type="InterPro" id="IPR002300">
    <property type="entry name" value="aa-tRNA-synth_Ia"/>
</dbReference>
<dbReference type="EC" id="2.7.11.1" evidence="9"/>
<sequence>MSTKLRRKISLHDTRIAGLYDLETTIGKGHFAVVKLARHVFTGEKVAVKIIDKTKLEPVSTNHIMQEVRCMKLVQHPNIVRLYEVIDTQTKLFLILELGDYDMYDFILKHGEEGCKEPIAQQYFSQIIKAIDYCHALHVVHRDLKPENVVFFEKLGMVKLTDFGFSNLFVPGEHLRTSCGSLAYSAPEILLGDSYDAPAVDVWSLGVILYMLVSGKLPFEEANESETLTQILDCRYKRPEGVSDACCDLIAKMLVRDPAKRATLEELTANPWVVAGDRGHAEALPLIAREHLPDEAHTTIIEQMVAGGIGSEQEILSAIENDDYTYLTATYYLLAERVLSTYREEQASRLAAEAVLETELEAAADASFDSNASSPAALPSLQSQTSTPIYRSRSRSNSWRGSAGPARRPCSILKEESEEELSTYLRSSSRQSSRNSSPSVSMFGLGSGLSASKDRVSPQAIQDLLERRRKSSTERYAEHCHSEHAFSLYGTCDFRMICARQAVVSPDLCRRYDQHHKRLLTRTKRSTSCSSSEASDDDSNERRLNLLSMKYCKHSDDRNDDEDPPQAGSTSLGSSRKPTSSTPQISISTETSSGTSKPQNSSSSDGKTAAADGSSNTAALDPSLLIGKLDRLKLHTIMESPSNANHLPNNNSFLRKSEHISQKWRSYKPISRSLRRTLSLDEQSIVLARQRLLEGTARLEEEEDDPPSASFTKSRCSSKEDVLAASNGAKVSELGYQFLASSRFGSTCLPWPQKNPSVSSNLADIESHWANRLAAVEHIPSGRPPKYILSMFPYPSGRLHMGHMRVYTISDVLARYYRLNGFDVIHPIGWDAFGLPAENAARDHGVDPREWTYANIDAMKDQLKRTGVDFDWNREFLTCDPKFYQWTQWIFCKLFEKGLVRRSMAEVHWDPVDQTVLAAEQIDANGRSWRSGALAERRRLRQWAVETPKYAKELLEGLDKLPEWKEVADIQANWIGKFVAVGVYRIVLFHDTNSDSLLEESFDLRIRDVTELARGEFLIVSADHPLADKNILDQEYCLPNITAMNVITGVQMPIVVSPRVNEGEDCALIRQLNLVVTPRRLNLSHDDVVEIAEFGAYGGYQTSRTLVDWVVSRQRKWGTPIPMVISKDGRQATPVPYDRLPLLAEHQGKPFQKSSLAEGAGIVETDTLDTFFDSSWYYLRYLDVNNKSALVDYELTKKLMPVDVYVGGIEHAAIHMFFARFVSYFLNDIGASAVREPFSRLVPQGIVRGKTFIRPDTGEYVKSDLVKPCGNEFVGPNGEMLDVVFEKMSKSKHNGVDPLVVLERDGIDLARLQLLDSAAPRAPINWGDSDLKGLKKWLDRVAWVVNTYVEQRGAAHAESPKFASQETEDKYKESYNYFVRNASMLLEVLHLHNTAIARLQGLTNALRKIHPDDARNSVHFERCVHALVIMTQVFAPHTAAEFWAALCSVPATKDAEWNRSGFVWEQRWPQVDRDADIDFIVTVGEVNCGRIAAPREQVEAASPDELRALAESRYHSSLFHHMKHKGFAVRGYNVQKRDGFHVTLNVSIDEGVDEAEIRAILDTVAKERSPFQLPPAMSSLRRLLSRRGILIGSAALGTTIGGLWYIDSSNPRRFKRQVANYFRTAHAIDSEDIKAELNKRPSGQLPTRKEILDSLNSGEVFDVLVIGGGATGAGVALDSQTRGLKTALVELNDFSSGTSSRSTKLIHGGVRYLQAAVFGLDLEQYRMVKEALFERANLLEIAPHLSCPLPIMLPVYKWWQVPYYWAGIKMYDFVSGKRVLKHSFYINKEKALERFPMLKKESLKGALIYYDGQHNDARMNLAIVLTAVRHGAKCANHIKVERLLKDSEGKVCGAHVKDMVSGVEWDIKAKAVINATGPFTDSIRLMADPDTKPICQPSSGVHIVLPGYYSPGNTGLLDPATSDGRVIFFLPWERMTVAGTTDAHSEVTFSPKPSDQEIEFILQEIRGYLSKDVSVRRGDVMSAWAGLRPLVRDPNKKDTKSLARNHIIEVSDSNLITIAGGKWTTYRHMAEEAVDAAVRACDLSPRNDCVTPGLMLEGAHEYDPLLYIHLVQDYGMEVDVAQHLANTYGDRAFVVARMCKMTGKRWPIVGHRLHDEFPYLDAEVQYAVREYACNAVDVIARRLRLAFLNTYAAHEVLPAVVEIMAKELNWNKAEIRRQLEMARDFINQEMGQDARATSVSQISLNLTREEMDSAKAKFNALDWDRKGHITVNDLRKHFRDRGEKIDERLLHELLNEVDLNKNGELELAEFFLLYSGLKGGQIAQNRLVRYLDEFQPATSPATKITVARSGGGV</sequence>
<dbReference type="PANTHER" id="PTHR11985:SF15">
    <property type="entry name" value="GLYCEROL-3-PHOSPHATE DEHYDROGENASE, MITOCHONDRIAL"/>
    <property type="match status" value="1"/>
</dbReference>
<dbReference type="Pfam" id="PF00069">
    <property type="entry name" value="Pkinase"/>
    <property type="match status" value="1"/>
</dbReference>
<evidence type="ECO:0000256" key="10">
    <source>
        <dbReference type="ARBA" id="ARBA00013029"/>
    </source>
</evidence>
<dbReference type="InterPro" id="IPR002302">
    <property type="entry name" value="Leu-tRNA-ligase"/>
</dbReference>
<dbReference type="InterPro" id="IPR002048">
    <property type="entry name" value="EF_hand_dom"/>
</dbReference>
<dbReference type="Gene3D" id="1.10.510.10">
    <property type="entry name" value="Transferase(Phosphotransferase) domain 1"/>
    <property type="match status" value="1"/>
</dbReference>
<comment type="subcellular location">
    <subcellularLocation>
        <location evidence="4">Mitochondrion</location>
    </subcellularLocation>
    <subcellularLocation>
        <location evidence="3">Nucleus</location>
    </subcellularLocation>
</comment>
<dbReference type="Gene3D" id="3.30.9.10">
    <property type="entry name" value="D-Amino Acid Oxidase, subunit A, domain 2"/>
    <property type="match status" value="1"/>
</dbReference>
<dbReference type="Pfam" id="PF01266">
    <property type="entry name" value="DAO"/>
    <property type="match status" value="1"/>
</dbReference>
<evidence type="ECO:0000259" key="40">
    <source>
        <dbReference type="PROSITE" id="PS50011"/>
    </source>
</evidence>
<evidence type="ECO:0000256" key="12">
    <source>
        <dbReference type="ARBA" id="ARBA00022481"/>
    </source>
</evidence>
<comment type="cofactor">
    <cofactor evidence="2">
        <name>FAD</name>
        <dbReference type="ChEBI" id="CHEBI:57692"/>
    </cofactor>
</comment>
<evidence type="ECO:0000256" key="33">
    <source>
        <dbReference type="ARBA" id="ARBA00047899"/>
    </source>
</evidence>
<evidence type="ECO:0000256" key="30">
    <source>
        <dbReference type="ARBA" id="ARBA00023146"/>
    </source>
</evidence>
<name>A0AA39IK81_9BILA</name>
<organism evidence="42 43">
    <name type="scientific">Steinernema hermaphroditum</name>
    <dbReference type="NCBI Taxonomy" id="289476"/>
    <lineage>
        <taxon>Eukaryota</taxon>
        <taxon>Metazoa</taxon>
        <taxon>Ecdysozoa</taxon>
        <taxon>Nematoda</taxon>
        <taxon>Chromadorea</taxon>
        <taxon>Rhabditida</taxon>
        <taxon>Tylenchina</taxon>
        <taxon>Panagrolaimomorpha</taxon>
        <taxon>Strongyloidoidea</taxon>
        <taxon>Steinernematidae</taxon>
        <taxon>Steinernema</taxon>
    </lineage>
</organism>
<feature type="region of interest" description="Disordered" evidence="39">
    <location>
        <begin position="554"/>
        <end position="619"/>
    </location>
</feature>
<accession>A0AA39IK81</accession>
<evidence type="ECO:0000256" key="20">
    <source>
        <dbReference type="ARBA" id="ARBA00022741"/>
    </source>
</evidence>
<keyword evidence="26" id="KW-0648">Protein biosynthesis</keyword>
<dbReference type="EMBL" id="JAUCMV010000001">
    <property type="protein sequence ID" value="KAK0425858.1"/>
    <property type="molecule type" value="Genomic_DNA"/>
</dbReference>
<evidence type="ECO:0000256" key="35">
    <source>
        <dbReference type="ARBA" id="ARBA00054738"/>
    </source>
</evidence>
<comment type="caution">
    <text evidence="42">The sequence shown here is derived from an EMBL/GenBank/DDBJ whole genome shotgun (WGS) entry which is preliminary data.</text>
</comment>
<feature type="domain" description="Protein kinase" evidence="40">
    <location>
        <begin position="20"/>
        <end position="273"/>
    </location>
</feature>
<dbReference type="Gene3D" id="3.40.50.620">
    <property type="entry name" value="HUPs"/>
    <property type="match status" value="2"/>
</dbReference>
<evidence type="ECO:0000259" key="41">
    <source>
        <dbReference type="PROSITE" id="PS50222"/>
    </source>
</evidence>
<evidence type="ECO:0000256" key="5">
    <source>
        <dbReference type="ARBA" id="ARBA00004745"/>
    </source>
</evidence>
<dbReference type="FunFam" id="1.10.730.10:FF:000002">
    <property type="entry name" value="Leucine--tRNA ligase"/>
    <property type="match status" value="1"/>
</dbReference>
<dbReference type="PRINTS" id="PR00985">
    <property type="entry name" value="TRNASYNTHLEU"/>
</dbReference>
<evidence type="ECO:0000256" key="4">
    <source>
        <dbReference type="ARBA" id="ARBA00004173"/>
    </source>
</evidence>
<evidence type="ECO:0000256" key="24">
    <source>
        <dbReference type="ARBA" id="ARBA00022840"/>
    </source>
</evidence>
<dbReference type="InterPro" id="IPR009080">
    <property type="entry name" value="tRNAsynth_Ia_anticodon-bd"/>
</dbReference>
<proteinExistence type="inferred from homology"/>
<dbReference type="InterPro" id="IPR018247">
    <property type="entry name" value="EF_Hand_1_Ca_BS"/>
</dbReference>
<comment type="pathway">
    <text evidence="5">Polyol metabolism; glycerol degradation.</text>
</comment>
<evidence type="ECO:0000256" key="3">
    <source>
        <dbReference type="ARBA" id="ARBA00004123"/>
    </source>
</evidence>
<dbReference type="InterPro" id="IPR014729">
    <property type="entry name" value="Rossmann-like_a/b/a_fold"/>
</dbReference>
<comment type="catalytic activity">
    <reaction evidence="34">
        <text>L-seryl-[protein] + ATP = O-phospho-L-seryl-[protein] + ADP + H(+)</text>
        <dbReference type="Rhea" id="RHEA:17989"/>
        <dbReference type="Rhea" id="RHEA-COMP:9863"/>
        <dbReference type="Rhea" id="RHEA-COMP:11604"/>
        <dbReference type="ChEBI" id="CHEBI:15378"/>
        <dbReference type="ChEBI" id="CHEBI:29999"/>
        <dbReference type="ChEBI" id="CHEBI:30616"/>
        <dbReference type="ChEBI" id="CHEBI:83421"/>
        <dbReference type="ChEBI" id="CHEBI:456216"/>
        <dbReference type="EC" id="2.7.11.1"/>
    </reaction>
</comment>
<keyword evidence="25" id="KW-0460">Magnesium</keyword>